<evidence type="ECO:0000313" key="3">
    <source>
        <dbReference type="EMBL" id="QEH34926.1"/>
    </source>
</evidence>
<sequence>MRLRFSIADLLWLAAGCAGVLAVLRWAGYVGALLAAPFLAAGVTGRLMRGVSAPAFVRWAVSTLAASGTLIGVWLADPGPHGPRPFDPVIGTLNIAASGVIAAATAEAWFAIRRELVQSLGGMFARRPDEARGRAGVSPSDPEDPPAASR</sequence>
<name>A0A5B9W2U2_9BACT</name>
<feature type="region of interest" description="Disordered" evidence="1">
    <location>
        <begin position="128"/>
        <end position="150"/>
    </location>
</feature>
<feature type="transmembrane region" description="Helical" evidence="2">
    <location>
        <begin position="7"/>
        <end position="24"/>
    </location>
</feature>
<accession>A0A5B9W2U2</accession>
<evidence type="ECO:0000256" key="1">
    <source>
        <dbReference type="SAM" id="MobiDB-lite"/>
    </source>
</evidence>
<organism evidence="3 4">
    <name type="scientific">Aquisphaera giovannonii</name>
    <dbReference type="NCBI Taxonomy" id="406548"/>
    <lineage>
        <taxon>Bacteria</taxon>
        <taxon>Pseudomonadati</taxon>
        <taxon>Planctomycetota</taxon>
        <taxon>Planctomycetia</taxon>
        <taxon>Isosphaerales</taxon>
        <taxon>Isosphaeraceae</taxon>
        <taxon>Aquisphaera</taxon>
    </lineage>
</organism>
<keyword evidence="4" id="KW-1185">Reference proteome</keyword>
<evidence type="ECO:0000256" key="2">
    <source>
        <dbReference type="SAM" id="Phobius"/>
    </source>
</evidence>
<evidence type="ECO:0000313" key="4">
    <source>
        <dbReference type="Proteomes" id="UP000324233"/>
    </source>
</evidence>
<protein>
    <submittedName>
        <fullName evidence="3">Uncharacterized protein</fullName>
    </submittedName>
</protein>
<keyword evidence="2" id="KW-1133">Transmembrane helix</keyword>
<dbReference type="EMBL" id="CP042997">
    <property type="protein sequence ID" value="QEH34926.1"/>
    <property type="molecule type" value="Genomic_DNA"/>
</dbReference>
<gene>
    <name evidence="3" type="ORF">OJF2_34710</name>
</gene>
<proteinExistence type="predicted"/>
<keyword evidence="2" id="KW-0812">Transmembrane</keyword>
<keyword evidence="2" id="KW-0472">Membrane</keyword>
<feature type="transmembrane region" description="Helical" evidence="2">
    <location>
        <begin position="55"/>
        <end position="76"/>
    </location>
</feature>
<dbReference type="Proteomes" id="UP000324233">
    <property type="component" value="Chromosome"/>
</dbReference>
<dbReference type="KEGG" id="agv:OJF2_34710"/>
<feature type="transmembrane region" description="Helical" evidence="2">
    <location>
        <begin position="88"/>
        <end position="112"/>
    </location>
</feature>
<reference evidence="3 4" key="1">
    <citation type="submission" date="2019-08" db="EMBL/GenBank/DDBJ databases">
        <title>Deep-cultivation of Planctomycetes and their phenomic and genomic characterization uncovers novel biology.</title>
        <authorList>
            <person name="Wiegand S."/>
            <person name="Jogler M."/>
            <person name="Boedeker C."/>
            <person name="Pinto D."/>
            <person name="Vollmers J."/>
            <person name="Rivas-Marin E."/>
            <person name="Kohn T."/>
            <person name="Peeters S.H."/>
            <person name="Heuer A."/>
            <person name="Rast P."/>
            <person name="Oberbeckmann S."/>
            <person name="Bunk B."/>
            <person name="Jeske O."/>
            <person name="Meyerdierks A."/>
            <person name="Storesund J.E."/>
            <person name="Kallscheuer N."/>
            <person name="Luecker S."/>
            <person name="Lage O.M."/>
            <person name="Pohl T."/>
            <person name="Merkel B.J."/>
            <person name="Hornburger P."/>
            <person name="Mueller R.-W."/>
            <person name="Bruemmer F."/>
            <person name="Labrenz M."/>
            <person name="Spormann A.M."/>
            <person name="Op den Camp H."/>
            <person name="Overmann J."/>
            <person name="Amann R."/>
            <person name="Jetten M.S.M."/>
            <person name="Mascher T."/>
            <person name="Medema M.H."/>
            <person name="Devos D.P."/>
            <person name="Kaster A.-K."/>
            <person name="Ovreas L."/>
            <person name="Rohde M."/>
            <person name="Galperin M.Y."/>
            <person name="Jogler C."/>
        </authorList>
    </citation>
    <scope>NUCLEOTIDE SEQUENCE [LARGE SCALE GENOMIC DNA]</scope>
    <source>
        <strain evidence="3 4">OJF2</strain>
    </source>
</reference>
<dbReference type="RefSeq" id="WP_148594786.1">
    <property type="nucleotide sequence ID" value="NZ_CP042997.1"/>
</dbReference>
<dbReference type="AlphaFoldDB" id="A0A5B9W2U2"/>